<evidence type="ECO:0000256" key="3">
    <source>
        <dbReference type="ARBA" id="ARBA00022448"/>
    </source>
</evidence>
<evidence type="ECO:0000313" key="14">
    <source>
        <dbReference type="Proteomes" id="UP000324194"/>
    </source>
</evidence>
<dbReference type="SUPFAM" id="SSF74653">
    <property type="entry name" value="TolA/TonB C-terminal domain"/>
    <property type="match status" value="1"/>
</dbReference>
<evidence type="ECO:0000256" key="5">
    <source>
        <dbReference type="ARBA" id="ARBA00022519"/>
    </source>
</evidence>
<evidence type="ECO:0000256" key="7">
    <source>
        <dbReference type="ARBA" id="ARBA00022927"/>
    </source>
</evidence>
<keyword evidence="9 11" id="KW-0472">Membrane</keyword>
<accession>A0A5E4PHN0</accession>
<dbReference type="OrthoDB" id="6077935at2"/>
<proteinExistence type="inferred from homology"/>
<evidence type="ECO:0000256" key="2">
    <source>
        <dbReference type="ARBA" id="ARBA00006555"/>
    </source>
</evidence>
<dbReference type="PANTHER" id="PTHR33446:SF2">
    <property type="entry name" value="PROTEIN TONB"/>
    <property type="match status" value="1"/>
</dbReference>
<keyword evidence="14" id="KW-1185">Reference proteome</keyword>
<dbReference type="KEGG" id="asip:AQUSIP_17370"/>
<dbReference type="PROSITE" id="PS52015">
    <property type="entry name" value="TONB_CTD"/>
    <property type="match status" value="1"/>
</dbReference>
<evidence type="ECO:0000256" key="8">
    <source>
        <dbReference type="ARBA" id="ARBA00022989"/>
    </source>
</evidence>
<evidence type="ECO:0000259" key="12">
    <source>
        <dbReference type="PROSITE" id="PS52015"/>
    </source>
</evidence>
<keyword evidence="3" id="KW-0813">Transport</keyword>
<keyword evidence="4" id="KW-1003">Cell membrane</keyword>
<keyword evidence="7" id="KW-0653">Protein transport</keyword>
<feature type="domain" description="TonB C-terminal" evidence="12">
    <location>
        <begin position="191"/>
        <end position="279"/>
    </location>
</feature>
<dbReference type="NCBIfam" id="TIGR01352">
    <property type="entry name" value="tonB_Cterm"/>
    <property type="match status" value="1"/>
</dbReference>
<feature type="region of interest" description="Disordered" evidence="10">
    <location>
        <begin position="86"/>
        <end position="156"/>
    </location>
</feature>
<dbReference type="GO" id="GO:0055085">
    <property type="term" value="P:transmembrane transport"/>
    <property type="evidence" value="ECO:0007669"/>
    <property type="project" value="InterPro"/>
</dbReference>
<evidence type="ECO:0000256" key="4">
    <source>
        <dbReference type="ARBA" id="ARBA00022475"/>
    </source>
</evidence>
<dbReference type="GO" id="GO:0015031">
    <property type="term" value="P:protein transport"/>
    <property type="evidence" value="ECO:0007669"/>
    <property type="project" value="UniProtKB-KW"/>
</dbReference>
<evidence type="ECO:0000256" key="10">
    <source>
        <dbReference type="SAM" id="MobiDB-lite"/>
    </source>
</evidence>
<dbReference type="GO" id="GO:0031992">
    <property type="term" value="F:energy transducer activity"/>
    <property type="evidence" value="ECO:0007669"/>
    <property type="project" value="TreeGrafter"/>
</dbReference>
<dbReference type="AlphaFoldDB" id="A0A5E4PHN0"/>
<evidence type="ECO:0000256" key="11">
    <source>
        <dbReference type="SAM" id="Phobius"/>
    </source>
</evidence>
<dbReference type="InterPro" id="IPR037682">
    <property type="entry name" value="TonB_C"/>
</dbReference>
<reference evidence="13 14" key="1">
    <citation type="submission" date="2019-08" db="EMBL/GenBank/DDBJ databases">
        <authorList>
            <person name="Guy L."/>
        </authorList>
    </citation>
    <scope>NUCLEOTIDE SEQUENCE [LARGE SCALE GENOMIC DNA]</scope>
    <source>
        <strain evidence="13 14">SGT-108</strain>
    </source>
</reference>
<evidence type="ECO:0000256" key="9">
    <source>
        <dbReference type="ARBA" id="ARBA00023136"/>
    </source>
</evidence>
<dbReference type="Proteomes" id="UP000324194">
    <property type="component" value="Chromosome 1"/>
</dbReference>
<evidence type="ECO:0000256" key="6">
    <source>
        <dbReference type="ARBA" id="ARBA00022692"/>
    </source>
</evidence>
<name>A0A5E4PHN0_9COXI</name>
<dbReference type="PANTHER" id="PTHR33446">
    <property type="entry name" value="PROTEIN TONB-RELATED"/>
    <property type="match status" value="1"/>
</dbReference>
<protein>
    <recommendedName>
        <fullName evidence="12">TonB C-terminal domain-containing protein</fullName>
    </recommendedName>
</protein>
<dbReference type="InterPro" id="IPR006260">
    <property type="entry name" value="TonB/TolA_C"/>
</dbReference>
<dbReference type="InterPro" id="IPR051045">
    <property type="entry name" value="TonB-dependent_transducer"/>
</dbReference>
<sequence length="279" mass="31012">MRPGIFQLQTAPALIDRLDSISMHTSTTKRLAVTSFWLSLILHLLLLFSIIALITAPEPPEKTLEKKEKMPTDFVPAYTYTGSIKPSLQSRPAQNVKKNEPTEANTTKTAKTIAENSAAEESFENVTHTQSVVQVKKTRTPSPAPKKARREKSLLSDSLNLLKEDQMRDLTKARESEPIYLIGDDNAPADPLIKLMGRSLSAHFRYPRMAGELGIRGKVLVELTLHPEGYYTDVRMVKSSSNQDLDAAALYAVNSAPAVIGADRYISKPKHFIVGFVFY</sequence>
<dbReference type="Pfam" id="PF03544">
    <property type="entry name" value="TonB_C"/>
    <property type="match status" value="1"/>
</dbReference>
<organism evidence="13 14">
    <name type="scientific">Aquicella siphonis</name>
    <dbReference type="NCBI Taxonomy" id="254247"/>
    <lineage>
        <taxon>Bacteria</taxon>
        <taxon>Pseudomonadati</taxon>
        <taxon>Pseudomonadota</taxon>
        <taxon>Gammaproteobacteria</taxon>
        <taxon>Legionellales</taxon>
        <taxon>Coxiellaceae</taxon>
        <taxon>Aquicella</taxon>
    </lineage>
</organism>
<dbReference type="RefSeq" id="WP_148339703.1">
    <property type="nucleotide sequence ID" value="NZ_LR699119.1"/>
</dbReference>
<dbReference type="Gene3D" id="3.30.1150.10">
    <property type="match status" value="1"/>
</dbReference>
<evidence type="ECO:0000313" key="13">
    <source>
        <dbReference type="EMBL" id="VVC76424.1"/>
    </source>
</evidence>
<dbReference type="GO" id="GO:0098797">
    <property type="term" value="C:plasma membrane protein complex"/>
    <property type="evidence" value="ECO:0007669"/>
    <property type="project" value="TreeGrafter"/>
</dbReference>
<comment type="subcellular location">
    <subcellularLocation>
        <location evidence="1">Cell inner membrane</location>
        <topology evidence="1">Single-pass membrane protein</topology>
        <orientation evidence="1">Periplasmic side</orientation>
    </subcellularLocation>
</comment>
<keyword evidence="5" id="KW-0997">Cell inner membrane</keyword>
<dbReference type="EMBL" id="LR699119">
    <property type="protein sequence ID" value="VVC76424.1"/>
    <property type="molecule type" value="Genomic_DNA"/>
</dbReference>
<comment type="similarity">
    <text evidence="2">Belongs to the TonB family.</text>
</comment>
<evidence type="ECO:0000256" key="1">
    <source>
        <dbReference type="ARBA" id="ARBA00004383"/>
    </source>
</evidence>
<keyword evidence="6 11" id="KW-0812">Transmembrane</keyword>
<keyword evidence="8 11" id="KW-1133">Transmembrane helix</keyword>
<gene>
    <name evidence="13" type="ORF">AQUSIP_17370</name>
</gene>
<feature type="transmembrane region" description="Helical" evidence="11">
    <location>
        <begin position="36"/>
        <end position="56"/>
    </location>
</feature>